<feature type="region of interest" description="Disordered" evidence="1">
    <location>
        <begin position="106"/>
        <end position="125"/>
    </location>
</feature>
<organism evidence="4 5">
    <name type="scientific">candidate division CPR2 bacterium GW2011_GWC2_39_10</name>
    <dbReference type="NCBI Taxonomy" id="1618345"/>
    <lineage>
        <taxon>Bacteria</taxon>
        <taxon>Bacteria division CPR2</taxon>
    </lineage>
</organism>
<evidence type="ECO:0000256" key="2">
    <source>
        <dbReference type="SAM" id="Phobius"/>
    </source>
</evidence>
<dbReference type="EMBL" id="LBVV01000030">
    <property type="protein sequence ID" value="KKQ92995.1"/>
    <property type="molecule type" value="Genomic_DNA"/>
</dbReference>
<proteinExistence type="predicted"/>
<dbReference type="AlphaFoldDB" id="A0A0G0LYA1"/>
<name>A0A0G0LYA1_UNCC2</name>
<evidence type="ECO:0000313" key="4">
    <source>
        <dbReference type="EMBL" id="KKQ92995.1"/>
    </source>
</evidence>
<feature type="compositionally biased region" description="Polar residues" evidence="1">
    <location>
        <begin position="111"/>
        <end position="125"/>
    </location>
</feature>
<keyword evidence="2" id="KW-0472">Membrane</keyword>
<evidence type="ECO:0000313" key="5">
    <source>
        <dbReference type="Proteomes" id="UP000034207"/>
    </source>
</evidence>
<gene>
    <name evidence="4" type="ORF">UT18_C0030G0005</name>
</gene>
<dbReference type="Pfam" id="PF19077">
    <property type="entry name" value="Big_13"/>
    <property type="match status" value="1"/>
</dbReference>
<accession>A0A0G0LYA1</accession>
<protein>
    <recommendedName>
        <fullName evidence="3">Bacterial Ig-like domain-containing protein</fullName>
    </recommendedName>
</protein>
<evidence type="ECO:0000256" key="1">
    <source>
        <dbReference type="SAM" id="MobiDB-lite"/>
    </source>
</evidence>
<dbReference type="Gene3D" id="2.60.40.10">
    <property type="entry name" value="Immunoglobulins"/>
    <property type="match status" value="1"/>
</dbReference>
<reference evidence="4 5" key="1">
    <citation type="journal article" date="2015" name="Nature">
        <title>rRNA introns, odd ribosomes, and small enigmatic genomes across a large radiation of phyla.</title>
        <authorList>
            <person name="Brown C.T."/>
            <person name="Hug L.A."/>
            <person name="Thomas B.C."/>
            <person name="Sharon I."/>
            <person name="Castelle C.J."/>
            <person name="Singh A."/>
            <person name="Wilkins M.J."/>
            <person name="Williams K.H."/>
            <person name="Banfield J.F."/>
        </authorList>
    </citation>
    <scope>NUCLEOTIDE SEQUENCE [LARGE SCALE GENOMIC DNA]</scope>
</reference>
<feature type="domain" description="Bacterial Ig-like" evidence="3">
    <location>
        <begin position="48"/>
        <end position="123"/>
    </location>
</feature>
<keyword evidence="2" id="KW-0812">Transmembrane</keyword>
<sequence length="173" mass="19294">MIKRFVVLLTAFFVSLFLLGSVLASSEEVSIGLSYQGSVYHNHKKIVEKEAHLVGTAKPKSEVLLIIRQGGQVAERKTLTSDVRGDWAYNLVNLQDGDYEIDAQQKDEKGSYSNPASLTVTIDSNQDPNREEYTKIACYVFGIILVAGTGTTHYLRSHKKKNKSKKKVKTKKS</sequence>
<feature type="transmembrane region" description="Helical" evidence="2">
    <location>
        <begin position="133"/>
        <end position="155"/>
    </location>
</feature>
<dbReference type="InterPro" id="IPR013783">
    <property type="entry name" value="Ig-like_fold"/>
</dbReference>
<dbReference type="Proteomes" id="UP000034207">
    <property type="component" value="Unassembled WGS sequence"/>
</dbReference>
<comment type="caution">
    <text evidence="4">The sequence shown here is derived from an EMBL/GenBank/DDBJ whole genome shotgun (WGS) entry which is preliminary data.</text>
</comment>
<evidence type="ECO:0000259" key="3">
    <source>
        <dbReference type="Pfam" id="PF19077"/>
    </source>
</evidence>
<keyword evidence="2" id="KW-1133">Transmembrane helix</keyword>
<dbReference type="InterPro" id="IPR044016">
    <property type="entry name" value="Big_13"/>
</dbReference>
<dbReference type="STRING" id="1618345.UT18_C0030G0005"/>